<proteinExistence type="predicted"/>
<accession>A0ABD1EZV4</accession>
<dbReference type="EMBL" id="JBDJPC010000004">
    <property type="protein sequence ID" value="KAL1506580.1"/>
    <property type="molecule type" value="Genomic_DNA"/>
</dbReference>
<protein>
    <submittedName>
        <fullName evidence="2">Uncharacterized protein</fullName>
    </submittedName>
</protein>
<evidence type="ECO:0000256" key="1">
    <source>
        <dbReference type="SAM" id="MobiDB-lite"/>
    </source>
</evidence>
<gene>
    <name evidence="2" type="ORF">ABEB36_005912</name>
</gene>
<dbReference type="Proteomes" id="UP001566132">
    <property type="component" value="Unassembled WGS sequence"/>
</dbReference>
<name>A0ABD1EZV4_HYPHA</name>
<dbReference type="AlphaFoldDB" id="A0ABD1EZV4"/>
<organism evidence="2 3">
    <name type="scientific">Hypothenemus hampei</name>
    <name type="common">Coffee berry borer</name>
    <dbReference type="NCBI Taxonomy" id="57062"/>
    <lineage>
        <taxon>Eukaryota</taxon>
        <taxon>Metazoa</taxon>
        <taxon>Ecdysozoa</taxon>
        <taxon>Arthropoda</taxon>
        <taxon>Hexapoda</taxon>
        <taxon>Insecta</taxon>
        <taxon>Pterygota</taxon>
        <taxon>Neoptera</taxon>
        <taxon>Endopterygota</taxon>
        <taxon>Coleoptera</taxon>
        <taxon>Polyphaga</taxon>
        <taxon>Cucujiformia</taxon>
        <taxon>Curculionidae</taxon>
        <taxon>Scolytinae</taxon>
        <taxon>Hypothenemus</taxon>
    </lineage>
</organism>
<feature type="region of interest" description="Disordered" evidence="1">
    <location>
        <begin position="231"/>
        <end position="290"/>
    </location>
</feature>
<keyword evidence="3" id="KW-1185">Reference proteome</keyword>
<feature type="compositionally biased region" description="Basic and acidic residues" evidence="1">
    <location>
        <begin position="249"/>
        <end position="275"/>
    </location>
</feature>
<evidence type="ECO:0000313" key="2">
    <source>
        <dbReference type="EMBL" id="KAL1506580.1"/>
    </source>
</evidence>
<comment type="caution">
    <text evidence="2">The sequence shown here is derived from an EMBL/GenBank/DDBJ whole genome shotgun (WGS) entry which is preliminary data.</text>
</comment>
<reference evidence="2 3" key="1">
    <citation type="submission" date="2024-05" db="EMBL/GenBank/DDBJ databases">
        <title>Genetic variation in Jamaican populations of the coffee berry borer (Hypothenemus hampei).</title>
        <authorList>
            <person name="Errbii M."/>
            <person name="Myrie A."/>
        </authorList>
    </citation>
    <scope>NUCLEOTIDE SEQUENCE [LARGE SCALE GENOMIC DNA]</scope>
    <source>
        <strain evidence="2">JA-Hopewell-2020-01-JO</strain>
        <tissue evidence="2">Whole body</tissue>
    </source>
</reference>
<evidence type="ECO:0000313" key="3">
    <source>
        <dbReference type="Proteomes" id="UP001566132"/>
    </source>
</evidence>
<sequence>MEEIYIKSADLDVEDVARESATQTVTLSSPKDSLYKIYRQGDKIHQIRDENVTMVQGGTATQRTSVEPEEQMDEISSGESLFKTFTFNNGITKEETEKCLSFWRSVVEKNLEPIKCSIIENIEKLKGDCDERKKEKCQKKRNIKKPSKLETHSDCATPQKNVWCDIMNELQKKRINETKLLMEKRCRFCGYVNSPPYETEDLEKQTLSMINELSTWQPKSHKRKELLTKKIAGITKENGKGKRLSQKPQWDKNSQEEERSKEQVNEEDKDGVEPDKAEEEEEEKMQKAQDALVKNIKQDSSKLKYVDGIQDKKEQGLDSKWRKNKMEPCKCDRPECDCNISPSIKSVEEVSPDKIKSTLVDYPTNTETAFQVLEEFSSEVEKRLSLSNDVLNIFTKECEEENKGKSSFSLGIEPLETVMCFRRFLSESCWK</sequence>